<dbReference type="PANTHER" id="PTHR15254:SF2">
    <property type="entry name" value="FANCONI ANEMIA GROUP G PROTEIN"/>
    <property type="match status" value="1"/>
</dbReference>
<protein>
    <submittedName>
        <fullName evidence="1">FA complementation group G</fullName>
    </submittedName>
</protein>
<reference evidence="1" key="3">
    <citation type="submission" date="2025-09" db="UniProtKB">
        <authorList>
            <consortium name="Ensembl"/>
        </authorList>
    </citation>
    <scope>IDENTIFICATION</scope>
</reference>
<dbReference type="GeneTree" id="ENSGT00390000007195"/>
<sequence>MYQPPSLLEKWIQENNELVNKCKQQEAGGGVVSRDHSQSSLRWCSSEFHKLLRKIQGIPPHVDHTQLELAVVCNTCVCFTAQSQFSEAELLLKEATERVLQMTGNNADTSDPLVLWRAVLKSAGNTALHPHVLYLLCLQWTLWLAKCQLENIGELQEMTSLCETVCDGVGDGSPSEAKRRLAKSPLLVMDPKRLTELLQICTSIAQGAEKLNEGRSSEALSDLQAASTMPATRALVAYTHLLSGSCLAHMNRPQMALQCYKKALETDSRCVCALYRSMLIYRQLGNTQAEIQALRLLHSTLMLPPASEPVLGGIHPISPSLLLSSQSLSRLFSVPSALSVLYSLALKCVLSGRVTEGVEHYLDLLAALHSEDQHAVKVDAEVSVLPRMLELYLEAGTALLITRRPADCMALCNEVISTTLELVPEKVVLEEPEERIGGDARGLSVEGEDKVAMLLWAAAAYLLQGHCHAHLKDWKQAVTHYTRCINLVVKVRLKNRDFQPQIPAADVNVKHGKDLCALQRMKGLSLAWRGISFTQMDQLREALRDLQLSLQAFPDYTGAGLWCGEVLWRLGRKHEAAACWEKTWSLTTQTSVEKLPLYLQDPQSGPLLDSVELRLRIQELGLT</sequence>
<dbReference type="PANTHER" id="PTHR15254">
    <property type="entry name" value="FANCONI ANEMIA GROUP G PROTEIN FAMILY MEMBER"/>
    <property type="match status" value="1"/>
</dbReference>
<keyword evidence="2" id="KW-1185">Reference proteome</keyword>
<dbReference type="InterPro" id="IPR011990">
    <property type="entry name" value="TPR-like_helical_dom_sf"/>
</dbReference>
<dbReference type="InterPro" id="IPR019734">
    <property type="entry name" value="TPR_rpt"/>
</dbReference>
<dbReference type="Ensembl" id="ENSONIT00000017199.2">
    <property type="protein sequence ID" value="ENSONIP00000017184.2"/>
    <property type="gene ID" value="ENSONIG00000013660.2"/>
</dbReference>
<dbReference type="SUPFAM" id="SSF48452">
    <property type="entry name" value="TPR-like"/>
    <property type="match status" value="2"/>
</dbReference>
<dbReference type="Pfam" id="PF13181">
    <property type="entry name" value="TPR_8"/>
    <property type="match status" value="1"/>
</dbReference>
<organism evidence="1 2">
    <name type="scientific">Oreochromis niloticus</name>
    <name type="common">Nile tilapia</name>
    <name type="synonym">Tilapia nilotica</name>
    <dbReference type="NCBI Taxonomy" id="8128"/>
    <lineage>
        <taxon>Eukaryota</taxon>
        <taxon>Metazoa</taxon>
        <taxon>Chordata</taxon>
        <taxon>Craniata</taxon>
        <taxon>Vertebrata</taxon>
        <taxon>Euteleostomi</taxon>
        <taxon>Actinopterygii</taxon>
        <taxon>Neopterygii</taxon>
        <taxon>Teleostei</taxon>
        <taxon>Neoteleostei</taxon>
        <taxon>Acanthomorphata</taxon>
        <taxon>Ovalentaria</taxon>
        <taxon>Cichlomorphae</taxon>
        <taxon>Cichliformes</taxon>
        <taxon>Cichlidae</taxon>
        <taxon>African cichlids</taxon>
        <taxon>Pseudocrenilabrinae</taxon>
        <taxon>Oreochromini</taxon>
        <taxon>Oreochromis</taxon>
    </lineage>
</organism>
<dbReference type="AlphaFoldDB" id="I3K7T9"/>
<dbReference type="eggNOG" id="ENOG502QVUI">
    <property type="taxonomic scope" value="Eukaryota"/>
</dbReference>
<dbReference type="GO" id="GO:0036297">
    <property type="term" value="P:interstrand cross-link repair"/>
    <property type="evidence" value="ECO:0007669"/>
    <property type="project" value="InterPro"/>
</dbReference>
<dbReference type="OMA" id="CCLAWRA"/>
<dbReference type="STRING" id="8128.ENSONIP00000017184"/>
<accession>I3K7T9</accession>
<proteinExistence type="predicted"/>
<dbReference type="SMART" id="SM00028">
    <property type="entry name" value="TPR"/>
    <property type="match status" value="3"/>
</dbReference>
<dbReference type="HOGENOM" id="CLU_018870_0_0_1"/>
<dbReference type="InParanoid" id="I3K7T9"/>
<dbReference type="Proteomes" id="UP000005207">
    <property type="component" value="Linkage group LG12"/>
</dbReference>
<gene>
    <name evidence="1" type="primary">FANCG</name>
    <name evidence="1" type="synonym">fancg</name>
</gene>
<reference evidence="1" key="2">
    <citation type="submission" date="2025-08" db="UniProtKB">
        <authorList>
            <consortium name="Ensembl"/>
        </authorList>
    </citation>
    <scope>IDENTIFICATION</scope>
</reference>
<dbReference type="InterPro" id="IPR039684">
    <property type="entry name" value="FANCG"/>
</dbReference>
<evidence type="ECO:0000313" key="1">
    <source>
        <dbReference type="Ensembl" id="ENSONIP00000017184.2"/>
    </source>
</evidence>
<reference evidence="2" key="1">
    <citation type="submission" date="2012-01" db="EMBL/GenBank/DDBJ databases">
        <title>The Genome Sequence of Oreochromis niloticus (Nile Tilapia).</title>
        <authorList>
            <consortium name="Broad Institute Genome Assembly Team"/>
            <consortium name="Broad Institute Sequencing Platform"/>
            <person name="Di Palma F."/>
            <person name="Johnson J."/>
            <person name="Lander E.S."/>
            <person name="Lindblad-Toh K."/>
        </authorList>
    </citation>
    <scope>NUCLEOTIDE SEQUENCE [LARGE SCALE GENOMIC DNA]</scope>
</reference>
<dbReference type="Gene3D" id="1.25.40.10">
    <property type="entry name" value="Tetratricopeptide repeat domain"/>
    <property type="match status" value="3"/>
</dbReference>
<evidence type="ECO:0000313" key="2">
    <source>
        <dbReference type="Proteomes" id="UP000005207"/>
    </source>
</evidence>
<dbReference type="GO" id="GO:0043240">
    <property type="term" value="C:Fanconi anaemia nuclear complex"/>
    <property type="evidence" value="ECO:0007669"/>
    <property type="project" value="InterPro"/>
</dbReference>
<name>I3K7T9_ORENI</name>